<reference evidence="1 2" key="1">
    <citation type="submission" date="2016-10" db="EMBL/GenBank/DDBJ databases">
        <authorList>
            <person name="Varghese N."/>
            <person name="Submissions S."/>
        </authorList>
    </citation>
    <scope>NUCLEOTIDE SEQUENCE [LARGE SCALE GENOMIC DNA]</scope>
    <source>
        <strain evidence="1 2">Nl1</strain>
    </source>
</reference>
<evidence type="ECO:0000313" key="2">
    <source>
        <dbReference type="Proteomes" id="UP000183471"/>
    </source>
</evidence>
<dbReference type="EMBL" id="FNKY01000001">
    <property type="protein sequence ID" value="SDQ54764.1"/>
    <property type="molecule type" value="Genomic_DNA"/>
</dbReference>
<comment type="caution">
    <text evidence="1">The sequence shown here is derived from an EMBL/GenBank/DDBJ whole genome shotgun (WGS) entry which is preliminary data.</text>
</comment>
<keyword evidence="2" id="KW-1185">Reference proteome</keyword>
<name>A0ABY0TBF5_9PROT</name>
<dbReference type="RefSeq" id="WP_074631577.1">
    <property type="nucleotide sequence ID" value="NZ_FNKY01000001.1"/>
</dbReference>
<accession>A0ABY0TBF5</accession>
<proteinExistence type="predicted"/>
<dbReference type="Pfam" id="PF09709">
    <property type="entry name" value="Cas_Csd1"/>
    <property type="match status" value="1"/>
</dbReference>
<organism evidence="1 2">
    <name type="scientific">Nitrosospira multiformis</name>
    <dbReference type="NCBI Taxonomy" id="1231"/>
    <lineage>
        <taxon>Bacteria</taxon>
        <taxon>Pseudomonadati</taxon>
        <taxon>Pseudomonadota</taxon>
        <taxon>Betaproteobacteria</taxon>
        <taxon>Nitrosomonadales</taxon>
        <taxon>Nitrosomonadaceae</taxon>
        <taxon>Nitrosospira</taxon>
    </lineage>
</organism>
<protein>
    <submittedName>
        <fullName evidence="1">CRISPR-associated protein, Csd1 family</fullName>
    </submittedName>
</protein>
<sequence length="660" mass="74299">MSWIQKLYETYGQCASQRDSSDSDVSLEPICHTSQQAHIEVSLDNNGRFLRANVIPKGQGVTLVPCTEASVGRAGSKPVSHPLCDKLQYLAGDFIKYGGVVKSGFAGEPTEPHKIYLSLLSDWANSSFAHPKITAIQTYVQKGNLLDDLVREKILPIDEDKQLLAEWIGDKKEAPSIFGIMPNGNPPDGAVIRWRVETPGEALPETWKDQGLIDAWIGFYTSQKDNKGLCLVTGENLSLAEQHPSKLRHGADKAKFISSNDTSGFTFRGRFVDADQACGVGFEVTQKAHNALRWLIDSKRKQAYRNGDQAVVAWTVSGKRIPAPTDNSFELFGVETDGPDTQQLHEQVYQGDAGQAFGQRLARLLAGYRAELGSTNKVMVMGLDSATPGRMAMTYYRELDHTEFLDRIEAWHRDHAWYQNYGQDSGKEVKFIGAPAPKDIAEAAFGSRNEKLLKATVERLLPCIIDGHLIPRDLVESVTRRACNRLGMERKKRNGKIYEDEWEKVLGIACALFKGYHKKRGYQMALELNRTSRDYLYGRLLAIAENIEKFALDMTKESRDTSAAKLMQRFADHPNSTWRNIELSLVPYKSRLRSRAPGFLYTRERQLDEVTCLFQGDDFMDERKLSGEFLLGYHCQRQALRIKPETEQDENTETTTAKIN</sequence>
<dbReference type="Proteomes" id="UP000183471">
    <property type="component" value="Unassembled WGS sequence"/>
</dbReference>
<dbReference type="NCBIfam" id="TIGR01863">
    <property type="entry name" value="cas_Csd1"/>
    <property type="match status" value="1"/>
</dbReference>
<gene>
    <name evidence="1" type="ORF">SAMN05216402_1268</name>
</gene>
<evidence type="ECO:0000313" key="1">
    <source>
        <dbReference type="EMBL" id="SDQ54764.1"/>
    </source>
</evidence>
<dbReference type="CDD" id="cd09757">
    <property type="entry name" value="Cas8c_I-C"/>
    <property type="match status" value="1"/>
</dbReference>
<dbReference type="InterPro" id="IPR010144">
    <property type="entry name" value="CRISPR-assoc_prot_Csd1-typ"/>
</dbReference>